<sequence length="133" mass="15626">MDPDHLKTVFQQIRDCRDALKVGIVKFDKNVAIGKAIIATKEGKRWLKELRSGRGRLVDAQRECEEELVVLYRMAVKMDVDLDGSRFLSIHRFFYRNHMRLEEFLRRDVFPHFLTGLMSILLLTAVVFIYVVI</sequence>
<keyword evidence="1" id="KW-0472">Membrane</keyword>
<feature type="transmembrane region" description="Helical" evidence="1">
    <location>
        <begin position="109"/>
        <end position="132"/>
    </location>
</feature>
<dbReference type="EMBL" id="GL379803">
    <property type="protein sequence ID" value="EGT38288.1"/>
    <property type="molecule type" value="Genomic_DNA"/>
</dbReference>
<evidence type="ECO:0000313" key="2">
    <source>
        <dbReference type="EMBL" id="EGT38288.1"/>
    </source>
</evidence>
<protein>
    <submittedName>
        <fullName evidence="2">Uncharacterized protein</fullName>
    </submittedName>
</protein>
<keyword evidence="1" id="KW-1133">Transmembrane helix</keyword>
<gene>
    <name evidence="2" type="ORF">CAEBREN_31456</name>
</gene>
<evidence type="ECO:0000313" key="3">
    <source>
        <dbReference type="Proteomes" id="UP000008068"/>
    </source>
</evidence>
<keyword evidence="3" id="KW-1185">Reference proteome</keyword>
<dbReference type="InParanoid" id="G0MNC9"/>
<name>G0MNC9_CAEBE</name>
<evidence type="ECO:0000256" key="1">
    <source>
        <dbReference type="SAM" id="Phobius"/>
    </source>
</evidence>
<dbReference type="Proteomes" id="UP000008068">
    <property type="component" value="Unassembled WGS sequence"/>
</dbReference>
<organism evidence="3">
    <name type="scientific">Caenorhabditis brenneri</name>
    <name type="common">Nematode worm</name>
    <dbReference type="NCBI Taxonomy" id="135651"/>
    <lineage>
        <taxon>Eukaryota</taxon>
        <taxon>Metazoa</taxon>
        <taxon>Ecdysozoa</taxon>
        <taxon>Nematoda</taxon>
        <taxon>Chromadorea</taxon>
        <taxon>Rhabditida</taxon>
        <taxon>Rhabditina</taxon>
        <taxon>Rhabditomorpha</taxon>
        <taxon>Rhabditoidea</taxon>
        <taxon>Rhabditidae</taxon>
        <taxon>Peloderinae</taxon>
        <taxon>Caenorhabditis</taxon>
    </lineage>
</organism>
<dbReference type="AlphaFoldDB" id="G0MNC9"/>
<dbReference type="HOGENOM" id="CLU_157461_0_0_1"/>
<keyword evidence="1" id="KW-0812">Transmembrane</keyword>
<reference evidence="3" key="1">
    <citation type="submission" date="2011-07" db="EMBL/GenBank/DDBJ databases">
        <authorList>
            <consortium name="Caenorhabditis brenneri Sequencing and Analysis Consortium"/>
            <person name="Wilson R.K."/>
        </authorList>
    </citation>
    <scope>NUCLEOTIDE SEQUENCE [LARGE SCALE GENOMIC DNA]</scope>
    <source>
        <strain evidence="3">PB2801</strain>
    </source>
</reference>
<accession>G0MNC9</accession>
<proteinExistence type="predicted"/>